<evidence type="ECO:0000256" key="1">
    <source>
        <dbReference type="ARBA" id="ARBA00022723"/>
    </source>
</evidence>
<keyword evidence="3" id="KW-0460">Magnesium</keyword>
<evidence type="ECO:0000313" key="4">
    <source>
        <dbReference type="EMBL" id="RFU17950.1"/>
    </source>
</evidence>
<dbReference type="Gene3D" id="3.40.50.1000">
    <property type="entry name" value="HAD superfamily/HAD-like"/>
    <property type="match status" value="1"/>
</dbReference>
<dbReference type="GO" id="GO:0016787">
    <property type="term" value="F:hydrolase activity"/>
    <property type="evidence" value="ECO:0007669"/>
    <property type="project" value="UniProtKB-KW"/>
</dbReference>
<comment type="caution">
    <text evidence="4">The sequence shown here is derived from an EMBL/GenBank/DDBJ whole genome shotgun (WGS) entry which is preliminary data.</text>
</comment>
<sequence>MGFMTWSMDVGLLSRNSSDWIDSRHRLYRQGEVSELEICGEMVQVYAGLREEELRRAAAEFFRTHIESHIFPEMQDLVARLKAEGADVWAVSSTNNWVIEEGMRRFSIHADHILSARVKVSGGLVTSELIDVPTDEYKAEALKRSGIPAPDAVFGNSIHDAAMLELAGQPFPVNPTPGLLDISARLGWTVYYPQAVLTDHIK</sequence>
<dbReference type="InterPro" id="IPR036412">
    <property type="entry name" value="HAD-like_sf"/>
</dbReference>
<keyword evidence="5" id="KW-1185">Reference proteome</keyword>
<proteinExistence type="predicted"/>
<dbReference type="AlphaFoldDB" id="A0A372ISL5"/>
<evidence type="ECO:0000256" key="2">
    <source>
        <dbReference type="ARBA" id="ARBA00022801"/>
    </source>
</evidence>
<dbReference type="PANTHER" id="PTHR43344">
    <property type="entry name" value="PHOSPHOSERINE PHOSPHATASE"/>
    <property type="match status" value="1"/>
</dbReference>
<keyword evidence="2 4" id="KW-0378">Hydrolase</keyword>
<evidence type="ECO:0000313" key="5">
    <source>
        <dbReference type="Proteomes" id="UP000264702"/>
    </source>
</evidence>
<evidence type="ECO:0000256" key="3">
    <source>
        <dbReference type="ARBA" id="ARBA00022842"/>
    </source>
</evidence>
<keyword evidence="1" id="KW-0479">Metal-binding</keyword>
<organism evidence="4 5">
    <name type="scientific">Paracidobacterium acidisoli</name>
    <dbReference type="NCBI Taxonomy" id="2303751"/>
    <lineage>
        <taxon>Bacteria</taxon>
        <taxon>Pseudomonadati</taxon>
        <taxon>Acidobacteriota</taxon>
        <taxon>Terriglobia</taxon>
        <taxon>Terriglobales</taxon>
        <taxon>Acidobacteriaceae</taxon>
        <taxon>Paracidobacterium</taxon>
    </lineage>
</organism>
<dbReference type="Pfam" id="PF12710">
    <property type="entry name" value="HAD"/>
    <property type="match status" value="1"/>
</dbReference>
<accession>A0A372ISL5</accession>
<dbReference type="Proteomes" id="UP000264702">
    <property type="component" value="Unassembled WGS sequence"/>
</dbReference>
<dbReference type="PANTHER" id="PTHR43344:SF13">
    <property type="entry name" value="PHOSPHATASE RV3661-RELATED"/>
    <property type="match status" value="1"/>
</dbReference>
<dbReference type="OrthoDB" id="115039at2"/>
<gene>
    <name evidence="4" type="ORF">D0Y96_04985</name>
</gene>
<dbReference type="EMBL" id="QVQT01000002">
    <property type="protein sequence ID" value="RFU17950.1"/>
    <property type="molecule type" value="Genomic_DNA"/>
</dbReference>
<reference evidence="4 5" key="1">
    <citation type="submission" date="2018-08" db="EMBL/GenBank/DDBJ databases">
        <title>Acidipila sp. 4G-K13, an acidobacterium isolated from forest soil.</title>
        <authorList>
            <person name="Gao Z.-H."/>
            <person name="Qiu L.-H."/>
        </authorList>
    </citation>
    <scope>NUCLEOTIDE SEQUENCE [LARGE SCALE GENOMIC DNA]</scope>
    <source>
        <strain evidence="4 5">4G-K13</strain>
    </source>
</reference>
<dbReference type="SUPFAM" id="SSF56784">
    <property type="entry name" value="HAD-like"/>
    <property type="match status" value="1"/>
</dbReference>
<protein>
    <submittedName>
        <fullName evidence="4">Haloacid dehalogenase-like hydrolase</fullName>
    </submittedName>
</protein>
<dbReference type="InterPro" id="IPR023214">
    <property type="entry name" value="HAD_sf"/>
</dbReference>
<dbReference type="Gene3D" id="1.20.1440.100">
    <property type="entry name" value="SG protein - dephosphorylation function"/>
    <property type="match status" value="1"/>
</dbReference>
<name>A0A372ISL5_9BACT</name>
<dbReference type="GO" id="GO:0046872">
    <property type="term" value="F:metal ion binding"/>
    <property type="evidence" value="ECO:0007669"/>
    <property type="project" value="UniProtKB-KW"/>
</dbReference>
<dbReference type="InterPro" id="IPR050582">
    <property type="entry name" value="HAD-like_SerB"/>
</dbReference>